<dbReference type="Proteomes" id="UP000697710">
    <property type="component" value="Unassembled WGS sequence"/>
</dbReference>
<evidence type="ECO:0000256" key="1">
    <source>
        <dbReference type="SAM" id="MobiDB-lite"/>
    </source>
</evidence>
<evidence type="ECO:0000313" key="2">
    <source>
        <dbReference type="EMBL" id="MCA9727606.1"/>
    </source>
</evidence>
<organism evidence="2 3">
    <name type="scientific">Eiseniibacteriota bacterium</name>
    <dbReference type="NCBI Taxonomy" id="2212470"/>
    <lineage>
        <taxon>Bacteria</taxon>
        <taxon>Candidatus Eiseniibacteriota</taxon>
    </lineage>
</organism>
<proteinExistence type="predicted"/>
<evidence type="ECO:0000313" key="3">
    <source>
        <dbReference type="Proteomes" id="UP000697710"/>
    </source>
</evidence>
<name>A0A956LY69_UNCEI</name>
<reference evidence="2" key="2">
    <citation type="journal article" date="2021" name="Microbiome">
        <title>Successional dynamics and alternative stable states in a saline activated sludge microbial community over 9 years.</title>
        <authorList>
            <person name="Wang Y."/>
            <person name="Ye J."/>
            <person name="Ju F."/>
            <person name="Liu L."/>
            <person name="Boyd J.A."/>
            <person name="Deng Y."/>
            <person name="Parks D.H."/>
            <person name="Jiang X."/>
            <person name="Yin X."/>
            <person name="Woodcroft B.J."/>
            <person name="Tyson G.W."/>
            <person name="Hugenholtz P."/>
            <person name="Polz M.F."/>
            <person name="Zhang T."/>
        </authorList>
    </citation>
    <scope>NUCLEOTIDE SEQUENCE</scope>
    <source>
        <strain evidence="2">HKST-UBA01</strain>
    </source>
</reference>
<gene>
    <name evidence="2" type="ORF">KC729_07980</name>
</gene>
<protein>
    <submittedName>
        <fullName evidence="2">Uncharacterized protein</fullName>
    </submittedName>
</protein>
<feature type="region of interest" description="Disordered" evidence="1">
    <location>
        <begin position="1"/>
        <end position="36"/>
    </location>
</feature>
<comment type="caution">
    <text evidence="2">The sequence shown here is derived from an EMBL/GenBank/DDBJ whole genome shotgun (WGS) entry which is preliminary data.</text>
</comment>
<reference evidence="2" key="1">
    <citation type="submission" date="2020-04" db="EMBL/GenBank/DDBJ databases">
        <authorList>
            <person name="Zhang T."/>
        </authorList>
    </citation>
    <scope>NUCLEOTIDE SEQUENCE</scope>
    <source>
        <strain evidence="2">HKST-UBA01</strain>
    </source>
</reference>
<feature type="non-terminal residue" evidence="2">
    <location>
        <position position="390"/>
    </location>
</feature>
<sequence>MNQLPTRPALSTPDARELDPRDLSQPSSPKDTPVTRRLARGSIRARSVGCLLLLLGAWLPAADAAPVGTAFTYQGRLDQLGVPANGNCQFRFSLWNAEVGGTQIGDLLEIPTALSDGTFTVQLDFGPGAFDGEERWLDIAVLCDGDVEWTPLDPRQPITPGPYSIYSSTGAGGGDGVWTTGTWGIEHFGNVGIGVSAHPGFRLRVGTSTENLNPMQVTNNNASFAAFWVQNLATDGIGIYDADSDRHFLGGRLGIGTINPASPLHVYTNNSNGIKAESFGDGVFGTLDAAVWAKGNGSVLTSKCAGLYAESSYGNGVEGYASDASSYGGYFQNLSGGTALYANGIAKVKTLQILGGADLVEGFDTSESAAREPGTVVVIDPAHPGALRAA</sequence>
<dbReference type="AlphaFoldDB" id="A0A956LY69"/>
<accession>A0A956LY69</accession>
<dbReference type="EMBL" id="JAGQHR010000197">
    <property type="protein sequence ID" value="MCA9727606.1"/>
    <property type="molecule type" value="Genomic_DNA"/>
</dbReference>